<keyword evidence="10 14" id="KW-1133">Transmembrane helix</keyword>
<comment type="caution">
    <text evidence="17">The sequence shown here is derived from an EMBL/GenBank/DDBJ whole genome shotgun (WGS) entry which is preliminary data.</text>
</comment>
<keyword evidence="7" id="KW-0808">Transferase</keyword>
<dbReference type="SUPFAM" id="SSF103190">
    <property type="entry name" value="Sensory domain-like"/>
    <property type="match status" value="1"/>
</dbReference>
<dbReference type="Proteomes" id="UP001055185">
    <property type="component" value="Unassembled WGS sequence"/>
</dbReference>
<evidence type="ECO:0000256" key="5">
    <source>
        <dbReference type="ARBA" id="ARBA00022475"/>
    </source>
</evidence>
<keyword evidence="11" id="KW-0902">Two-component regulatory system</keyword>
<dbReference type="SMART" id="SM00448">
    <property type="entry name" value="REC"/>
    <property type="match status" value="1"/>
</dbReference>
<dbReference type="InterPro" id="IPR004358">
    <property type="entry name" value="Sig_transdc_His_kin-like_C"/>
</dbReference>
<comment type="subcellular location">
    <subcellularLocation>
        <location evidence="2">Cell membrane</location>
        <topology evidence="2">Multi-pass membrane protein</topology>
    </subcellularLocation>
</comment>
<dbReference type="FunFam" id="3.30.565.10:FF:000006">
    <property type="entry name" value="Sensor histidine kinase WalK"/>
    <property type="match status" value="1"/>
</dbReference>
<dbReference type="InterPro" id="IPR003594">
    <property type="entry name" value="HATPase_dom"/>
</dbReference>
<dbReference type="InterPro" id="IPR011006">
    <property type="entry name" value="CheY-like_superfamily"/>
</dbReference>
<dbReference type="SUPFAM" id="SSF47384">
    <property type="entry name" value="Homodimeric domain of signal transducing histidine kinase"/>
    <property type="match status" value="1"/>
</dbReference>
<dbReference type="PRINTS" id="PR00344">
    <property type="entry name" value="BCTRLSENSOR"/>
</dbReference>
<dbReference type="PROSITE" id="PS50109">
    <property type="entry name" value="HIS_KIN"/>
    <property type="match status" value="1"/>
</dbReference>
<dbReference type="EC" id="2.7.13.3" evidence="3"/>
<dbReference type="Gene3D" id="1.10.287.130">
    <property type="match status" value="1"/>
</dbReference>
<dbReference type="SMART" id="SM00388">
    <property type="entry name" value="HisKA"/>
    <property type="match status" value="1"/>
</dbReference>
<dbReference type="InterPro" id="IPR003661">
    <property type="entry name" value="HisK_dim/P_dom"/>
</dbReference>
<evidence type="ECO:0000256" key="2">
    <source>
        <dbReference type="ARBA" id="ARBA00004651"/>
    </source>
</evidence>
<dbReference type="Pfam" id="PF00512">
    <property type="entry name" value="HisKA"/>
    <property type="match status" value="1"/>
</dbReference>
<accession>A0AA37IZ48</accession>
<dbReference type="GO" id="GO:0000155">
    <property type="term" value="F:phosphorelay sensor kinase activity"/>
    <property type="evidence" value="ECO:0007669"/>
    <property type="project" value="InterPro"/>
</dbReference>
<feature type="transmembrane region" description="Helical" evidence="14">
    <location>
        <begin position="18"/>
        <end position="38"/>
    </location>
</feature>
<feature type="domain" description="Response regulatory" evidence="16">
    <location>
        <begin position="723"/>
        <end position="844"/>
    </location>
</feature>
<dbReference type="CDD" id="cd00082">
    <property type="entry name" value="HisKA"/>
    <property type="match status" value="1"/>
</dbReference>
<keyword evidence="14" id="KW-0472">Membrane</keyword>
<name>A0AA37IZ48_9FIRM</name>
<evidence type="ECO:0000256" key="11">
    <source>
        <dbReference type="ARBA" id="ARBA00023012"/>
    </source>
</evidence>
<evidence type="ECO:0000256" key="1">
    <source>
        <dbReference type="ARBA" id="ARBA00000085"/>
    </source>
</evidence>
<evidence type="ECO:0000256" key="8">
    <source>
        <dbReference type="ARBA" id="ARBA00022692"/>
    </source>
</evidence>
<evidence type="ECO:0000256" key="7">
    <source>
        <dbReference type="ARBA" id="ARBA00022679"/>
    </source>
</evidence>
<evidence type="ECO:0000256" key="12">
    <source>
        <dbReference type="ARBA" id="ARBA00024867"/>
    </source>
</evidence>
<proteinExistence type="predicted"/>
<dbReference type="PROSITE" id="PS50110">
    <property type="entry name" value="RESPONSE_REGULATORY"/>
    <property type="match status" value="1"/>
</dbReference>
<reference evidence="17" key="1">
    <citation type="journal article" date="2022" name="Int. J. Syst. Evol. Microbiol.">
        <title>Genome-based, phenotypic and chemotaxonomic classification of Faecalibacterium strains: proposal of three novel species Faecalibacterium duncaniae sp. nov., Faecalibacterium hattorii sp. nov. and Faecalibacterium gallinarum sp. nov. .</title>
        <authorList>
            <person name="Sakamoto M."/>
            <person name="Sakurai N."/>
            <person name="Tanno H."/>
            <person name="Iino T."/>
            <person name="Ohkuma M."/>
            <person name="Endo A."/>
        </authorList>
    </citation>
    <scope>NUCLEOTIDE SEQUENCE</scope>
    <source>
        <strain evidence="17">JCM 17207</strain>
    </source>
</reference>
<feature type="transmembrane region" description="Helical" evidence="14">
    <location>
        <begin position="288"/>
        <end position="309"/>
    </location>
</feature>
<gene>
    <name evidence="17" type="ORF">JCM17207_16290</name>
</gene>
<evidence type="ECO:0000256" key="14">
    <source>
        <dbReference type="SAM" id="Phobius"/>
    </source>
</evidence>
<sequence>MESKESKFYRLPKASSGLLSFLMLVFVAVLLVLSILLVRTKLLQNADNMGMALAKSYAMEEEMSLSSLRQTTLLAASYVDEITASGGSDQEIQEFLQGYFIKLAEILGESIVDPYAVVDGRLIEANPWEGDQDYDYGSTDWYQGALAAHQEVYSSDVYRDVITGQQVMTISVELEQPGDVLALDVYLERARLHRFTESKPENFSYYLCDRDGSLLYAMTPWDEGKADLQQYAAFLISGIRDGSVVGYDASFKDLNGVQRGIYYYQMDTGWTVILTIPLNSILFGDQNLTVYIIAGIAFLMFLMLSVLTIRDIFQSHRMRRADDTIHILGDSFYAIYRVNFQQESYETVKMYEDSEGVLPPRGDYSCLLNHIREHVKASTYQEFEKSFSLEEIRRRVQQGVADYGGDYQRRFGDAYRWVNIRTLYNKAVAADEVILCFRDVDVERRQQMQHMILLQDALDAARKSTRAKSNFFNRMSHDMRTPLNAILGYCGLAQKCQQEDDPAKLRDYIRKIDFAGSQLLTLINDILELSRLEAGKADLQQSEFDLQRMLENNAEIFRDQAQADGKTFTLSLDLKNPRVVGDCKKIAQVLNNLLTNAVKYTNPGDQIQLEVRQFDYQQHSKYQFVVEDTGIGMTPNFLEHLFDPYSRETAFALQPTVGTGLGMPIVKSLVQQMSGEIAVESVLGEGSRFTVTLPLKAVQTAAPETPAPAAPVEEPAFDWAGRRVLLAEDNELNMEIGTEVLSMCGAEVVPAVNGEEAVRTFSASAPYSIDAILMDMQMPVMDGCTAARAIRALNRPDAEWVPIIAVTANAFAEDINKTTQAGMDDHVAKPIDFVLLGRVLQKVIQERAAAGHPADPAKKEE</sequence>
<keyword evidence="6 13" id="KW-0597">Phosphoprotein</keyword>
<dbReference type="SUPFAM" id="SSF55874">
    <property type="entry name" value="ATPase domain of HSP90 chaperone/DNA topoisomerase II/histidine kinase"/>
    <property type="match status" value="1"/>
</dbReference>
<keyword evidence="18" id="KW-1185">Reference proteome</keyword>
<dbReference type="PANTHER" id="PTHR43047:SF66">
    <property type="entry name" value="HISKA"/>
    <property type="match status" value="1"/>
</dbReference>
<dbReference type="Gene3D" id="3.40.50.2300">
    <property type="match status" value="1"/>
</dbReference>
<dbReference type="CDD" id="cd18774">
    <property type="entry name" value="PDC2_HK_sensor"/>
    <property type="match status" value="1"/>
</dbReference>
<dbReference type="InterPro" id="IPR005467">
    <property type="entry name" value="His_kinase_dom"/>
</dbReference>
<keyword evidence="9" id="KW-0418">Kinase</keyword>
<dbReference type="SMART" id="SM00387">
    <property type="entry name" value="HATPase_c"/>
    <property type="match status" value="1"/>
</dbReference>
<protein>
    <recommendedName>
        <fullName evidence="4">Stage 0 sporulation protein A homolog</fullName>
        <ecNumber evidence="3">2.7.13.3</ecNumber>
    </recommendedName>
</protein>
<dbReference type="Gene3D" id="3.30.565.10">
    <property type="entry name" value="Histidine kinase-like ATPase, C-terminal domain"/>
    <property type="match status" value="1"/>
</dbReference>
<dbReference type="CDD" id="cd12914">
    <property type="entry name" value="PDC1_DGC_like"/>
    <property type="match status" value="1"/>
</dbReference>
<dbReference type="InterPro" id="IPR036890">
    <property type="entry name" value="HATPase_C_sf"/>
</dbReference>
<dbReference type="EMBL" id="BQKV01000054">
    <property type="protein sequence ID" value="GJN65004.1"/>
    <property type="molecule type" value="Genomic_DNA"/>
</dbReference>
<dbReference type="GO" id="GO:0005886">
    <property type="term" value="C:plasma membrane"/>
    <property type="evidence" value="ECO:0007669"/>
    <property type="project" value="UniProtKB-SubCell"/>
</dbReference>
<evidence type="ECO:0000313" key="18">
    <source>
        <dbReference type="Proteomes" id="UP001055185"/>
    </source>
</evidence>
<dbReference type="GO" id="GO:0009927">
    <property type="term" value="F:histidine phosphotransfer kinase activity"/>
    <property type="evidence" value="ECO:0007669"/>
    <property type="project" value="TreeGrafter"/>
</dbReference>
<evidence type="ECO:0000256" key="10">
    <source>
        <dbReference type="ARBA" id="ARBA00022989"/>
    </source>
</evidence>
<organism evidence="17 18">
    <name type="scientific">Faecalibacterium gallinarum</name>
    <dbReference type="NCBI Taxonomy" id="2903556"/>
    <lineage>
        <taxon>Bacteria</taxon>
        <taxon>Bacillati</taxon>
        <taxon>Bacillota</taxon>
        <taxon>Clostridia</taxon>
        <taxon>Eubacteriales</taxon>
        <taxon>Oscillospiraceae</taxon>
        <taxon>Faecalibacterium</taxon>
    </lineage>
</organism>
<evidence type="ECO:0000256" key="9">
    <source>
        <dbReference type="ARBA" id="ARBA00022777"/>
    </source>
</evidence>
<evidence type="ECO:0000256" key="3">
    <source>
        <dbReference type="ARBA" id="ARBA00012438"/>
    </source>
</evidence>
<dbReference type="RefSeq" id="WP_238317236.1">
    <property type="nucleotide sequence ID" value="NZ_BQKV01000054.1"/>
</dbReference>
<evidence type="ECO:0000256" key="13">
    <source>
        <dbReference type="PROSITE-ProRule" id="PRU00169"/>
    </source>
</evidence>
<dbReference type="CDD" id="cd17546">
    <property type="entry name" value="REC_hyHK_CKI1_RcsC-like"/>
    <property type="match status" value="1"/>
</dbReference>
<keyword evidence="8 14" id="KW-0812">Transmembrane</keyword>
<dbReference type="InterPro" id="IPR029151">
    <property type="entry name" value="Sensor-like_sf"/>
</dbReference>
<evidence type="ECO:0000259" key="16">
    <source>
        <dbReference type="PROSITE" id="PS50110"/>
    </source>
</evidence>
<dbReference type="Pfam" id="PF00072">
    <property type="entry name" value="Response_reg"/>
    <property type="match status" value="1"/>
</dbReference>
<dbReference type="Pfam" id="PF02518">
    <property type="entry name" value="HATPase_c"/>
    <property type="match status" value="1"/>
</dbReference>
<feature type="modified residue" description="4-aspartylphosphate" evidence="13">
    <location>
        <position position="775"/>
    </location>
</feature>
<evidence type="ECO:0000256" key="6">
    <source>
        <dbReference type="ARBA" id="ARBA00022553"/>
    </source>
</evidence>
<dbReference type="AlphaFoldDB" id="A0AA37IZ48"/>
<dbReference type="InterPro" id="IPR036097">
    <property type="entry name" value="HisK_dim/P_sf"/>
</dbReference>
<dbReference type="InterPro" id="IPR001789">
    <property type="entry name" value="Sig_transdc_resp-reg_receiver"/>
</dbReference>
<evidence type="ECO:0000313" key="17">
    <source>
        <dbReference type="EMBL" id="GJN65004.1"/>
    </source>
</evidence>
<evidence type="ECO:0000256" key="4">
    <source>
        <dbReference type="ARBA" id="ARBA00018672"/>
    </source>
</evidence>
<comment type="function">
    <text evidence="12">May play the central regulatory role in sporulation. It may be an element of the effector pathway responsible for the activation of sporulation genes in response to nutritional stress. Spo0A may act in concert with spo0H (a sigma factor) to control the expression of some genes that are critical to the sporulation process.</text>
</comment>
<evidence type="ECO:0000259" key="15">
    <source>
        <dbReference type="PROSITE" id="PS50109"/>
    </source>
</evidence>
<dbReference type="SUPFAM" id="SSF52172">
    <property type="entry name" value="CheY-like"/>
    <property type="match status" value="1"/>
</dbReference>
<dbReference type="Gene3D" id="3.30.450.20">
    <property type="entry name" value="PAS domain"/>
    <property type="match status" value="1"/>
</dbReference>
<feature type="domain" description="Histidine kinase" evidence="15">
    <location>
        <begin position="474"/>
        <end position="697"/>
    </location>
</feature>
<comment type="catalytic activity">
    <reaction evidence="1">
        <text>ATP + protein L-histidine = ADP + protein N-phospho-L-histidine.</text>
        <dbReference type="EC" id="2.7.13.3"/>
    </reaction>
</comment>
<dbReference type="PANTHER" id="PTHR43047">
    <property type="entry name" value="TWO-COMPONENT HISTIDINE PROTEIN KINASE"/>
    <property type="match status" value="1"/>
</dbReference>
<keyword evidence="5" id="KW-1003">Cell membrane</keyword>